<feature type="chain" id="PRO_5028812124" evidence="4">
    <location>
        <begin position="17"/>
        <end position="455"/>
    </location>
</feature>
<organism evidence="5 6">
    <name type="scientific">Trichoplusia ni</name>
    <name type="common">Cabbage looper</name>
    <dbReference type="NCBI Taxonomy" id="7111"/>
    <lineage>
        <taxon>Eukaryota</taxon>
        <taxon>Metazoa</taxon>
        <taxon>Ecdysozoa</taxon>
        <taxon>Arthropoda</taxon>
        <taxon>Hexapoda</taxon>
        <taxon>Insecta</taxon>
        <taxon>Pterygota</taxon>
        <taxon>Neoptera</taxon>
        <taxon>Endopterygota</taxon>
        <taxon>Lepidoptera</taxon>
        <taxon>Glossata</taxon>
        <taxon>Ditrysia</taxon>
        <taxon>Noctuoidea</taxon>
        <taxon>Noctuidae</taxon>
        <taxon>Plusiinae</taxon>
        <taxon>Trichoplusia</taxon>
    </lineage>
</organism>
<dbReference type="InParanoid" id="A0A7E5W6P3"/>
<proteinExistence type="predicted"/>
<dbReference type="RefSeq" id="XP_026736320.1">
    <property type="nucleotide sequence ID" value="XM_026880519.1"/>
</dbReference>
<protein>
    <submittedName>
        <fullName evidence="6">Leucine-rich repeat neuronal protein 3-like</fullName>
    </submittedName>
</protein>
<sequence>MLVHILLLAFIAQVKTTSICDRKSCVCWVKNVQNEDYQGENVQCSYVEKDILKGDYELPDIVNSLDLASNKIETVHSSHLLDSTTLIELLLNDNAITKVDVNSFQLPELKRLDLSNNQLELIDEEVFSNMRKLEYLNLANNRFTTFTKMNFHHLSSLNDIVLDNNNIGPSLKDSNLFDRSGSGLTNKIKSLSISGINLNTVPDNFFVDAYDISSLIISNNNITSVFEIPFTLKHLDLSDNPIKEISAEDFTDLIALQELNLDNLLIKEIPDYIFEHLPSLRKLTLERNNNLANFSKLAFGREVLDDPAEFKLESLSLKGSRLTRLDEALAVPLGELTELDLQGNPWRCDCDFVWVKTLQLSDQYTQHLRCDKPTTLFNAKIFDLKEKYFTCESRNRGFEIAIVVICATLGFVAIWVFLCLPTRKTGCGLFKNMYGPSTAYSILPMAASFHNDVDR</sequence>
<accession>A0A7E5W6P3</accession>
<dbReference type="InterPro" id="IPR032675">
    <property type="entry name" value="LRR_dom_sf"/>
</dbReference>
<dbReference type="PROSITE" id="PS51450">
    <property type="entry name" value="LRR"/>
    <property type="match status" value="2"/>
</dbReference>
<keyword evidence="3" id="KW-0472">Membrane</keyword>
<dbReference type="Pfam" id="PF13855">
    <property type="entry name" value="LRR_8"/>
    <property type="match status" value="2"/>
</dbReference>
<evidence type="ECO:0000313" key="6">
    <source>
        <dbReference type="RefSeq" id="XP_026736320.1"/>
    </source>
</evidence>
<dbReference type="PANTHER" id="PTHR24369:SF213">
    <property type="entry name" value="INSULIN LIKE GROWTH FACTOR BINDING PROTEIN ACID LABILE SUBUNIT"/>
    <property type="match status" value="1"/>
</dbReference>
<dbReference type="SUPFAM" id="SSF52058">
    <property type="entry name" value="L domain-like"/>
    <property type="match status" value="1"/>
</dbReference>
<keyword evidence="2" id="KW-0677">Repeat</keyword>
<keyword evidence="1" id="KW-0433">Leucine-rich repeat</keyword>
<dbReference type="SMART" id="SM00369">
    <property type="entry name" value="LRR_TYP"/>
    <property type="match status" value="5"/>
</dbReference>
<dbReference type="AlphaFoldDB" id="A0A7E5W6P3"/>
<dbReference type="GO" id="GO:0005886">
    <property type="term" value="C:plasma membrane"/>
    <property type="evidence" value="ECO:0007669"/>
    <property type="project" value="TreeGrafter"/>
</dbReference>
<name>A0A7E5W6P3_TRINI</name>
<dbReference type="Gene3D" id="3.80.10.10">
    <property type="entry name" value="Ribonuclease Inhibitor"/>
    <property type="match status" value="3"/>
</dbReference>
<evidence type="ECO:0000256" key="2">
    <source>
        <dbReference type="ARBA" id="ARBA00022737"/>
    </source>
</evidence>
<keyword evidence="3" id="KW-1133">Transmembrane helix</keyword>
<keyword evidence="4" id="KW-0732">Signal</keyword>
<dbReference type="InterPro" id="IPR050541">
    <property type="entry name" value="LRR_TM_domain-containing"/>
</dbReference>
<reference evidence="6" key="1">
    <citation type="submission" date="2025-08" db="UniProtKB">
        <authorList>
            <consortium name="RefSeq"/>
        </authorList>
    </citation>
    <scope>IDENTIFICATION</scope>
</reference>
<evidence type="ECO:0000313" key="5">
    <source>
        <dbReference type="Proteomes" id="UP000322000"/>
    </source>
</evidence>
<dbReference type="Proteomes" id="UP000322000">
    <property type="component" value="Chromosome 13"/>
</dbReference>
<dbReference type="PANTHER" id="PTHR24369">
    <property type="entry name" value="ANTIGEN BSP, PUTATIVE-RELATED"/>
    <property type="match status" value="1"/>
</dbReference>
<dbReference type="InterPro" id="IPR001611">
    <property type="entry name" value="Leu-rich_rpt"/>
</dbReference>
<evidence type="ECO:0000256" key="4">
    <source>
        <dbReference type="SAM" id="SignalP"/>
    </source>
</evidence>
<feature type="signal peptide" evidence="4">
    <location>
        <begin position="1"/>
        <end position="16"/>
    </location>
</feature>
<gene>
    <name evidence="6" type="primary">LOC113499915</name>
</gene>
<dbReference type="KEGG" id="tnl:113499915"/>
<keyword evidence="5" id="KW-1185">Reference proteome</keyword>
<evidence type="ECO:0000256" key="3">
    <source>
        <dbReference type="SAM" id="Phobius"/>
    </source>
</evidence>
<keyword evidence="3" id="KW-0812">Transmembrane</keyword>
<dbReference type="InterPro" id="IPR003591">
    <property type="entry name" value="Leu-rich_rpt_typical-subtyp"/>
</dbReference>
<dbReference type="OrthoDB" id="1687175at2759"/>
<evidence type="ECO:0000256" key="1">
    <source>
        <dbReference type="ARBA" id="ARBA00022614"/>
    </source>
</evidence>
<dbReference type="GeneID" id="113499915"/>
<feature type="transmembrane region" description="Helical" evidence="3">
    <location>
        <begin position="400"/>
        <end position="420"/>
    </location>
</feature>